<protein>
    <submittedName>
        <fullName evidence="1">Uncharacterized protein</fullName>
    </submittedName>
</protein>
<evidence type="ECO:0000313" key="2">
    <source>
        <dbReference type="Proteomes" id="UP000262056"/>
    </source>
</evidence>
<dbReference type="EMBL" id="DQFB01000004">
    <property type="protein sequence ID" value="HCQ40562.1"/>
    <property type="molecule type" value="Genomic_DNA"/>
</dbReference>
<organism evidence="1 2">
    <name type="scientific">candidate division WWE3 bacterium</name>
    <dbReference type="NCBI Taxonomy" id="2053526"/>
    <lineage>
        <taxon>Bacteria</taxon>
        <taxon>Katanobacteria</taxon>
    </lineage>
</organism>
<gene>
    <name evidence="1" type="ORF">DIU24_02545</name>
</gene>
<proteinExistence type="predicted"/>
<accession>A0A656PNH4</accession>
<evidence type="ECO:0000313" key="1">
    <source>
        <dbReference type="EMBL" id="HCQ40562.1"/>
    </source>
</evidence>
<dbReference type="Proteomes" id="UP000262056">
    <property type="component" value="Unassembled WGS sequence"/>
</dbReference>
<name>A0A656PNH4_UNCKA</name>
<dbReference type="AlphaFoldDB" id="A0A656PNH4"/>
<comment type="caution">
    <text evidence="1">The sequence shown here is derived from an EMBL/GenBank/DDBJ whole genome shotgun (WGS) entry which is preliminary data.</text>
</comment>
<sequence>MRGGTEMKGLVVLVVVLTISMVPFGNNAVLGNYSGLNIGDGSFAKDPVSDSTAVESAWTKYEAEFFVDTFVYPIFRDPGYYPGSDVKMGTFAILMGCTGNCAEWISHVIEVDSITPEYMCGWLYEYGFKLDYGRHLNVGGEVIEVLSREDYVRHLNDLLGTDKKPNCRQFLID</sequence>
<reference evidence="1 2" key="1">
    <citation type="journal article" date="2018" name="Nat. Biotechnol.">
        <title>A standardized bacterial taxonomy based on genome phylogeny substantially revises the tree of life.</title>
        <authorList>
            <person name="Parks D.H."/>
            <person name="Chuvochina M."/>
            <person name="Waite D.W."/>
            <person name="Rinke C."/>
            <person name="Skarshewski A."/>
            <person name="Chaumeil P.A."/>
            <person name="Hugenholtz P."/>
        </authorList>
    </citation>
    <scope>NUCLEOTIDE SEQUENCE [LARGE SCALE GENOMIC DNA]</scope>
    <source>
        <strain evidence="1">UBA12021</strain>
    </source>
</reference>